<protein>
    <submittedName>
        <fullName evidence="1">Heme oxygenase-like protein</fullName>
    </submittedName>
</protein>
<name>A0ACB8RCK4_9AGAM</name>
<comment type="caution">
    <text evidence="1">The sequence shown here is derived from an EMBL/GenBank/DDBJ whole genome shotgun (WGS) entry which is preliminary data.</text>
</comment>
<reference evidence="1" key="1">
    <citation type="submission" date="2021-02" db="EMBL/GenBank/DDBJ databases">
        <authorList>
            <consortium name="DOE Joint Genome Institute"/>
            <person name="Ahrendt S."/>
            <person name="Looney B.P."/>
            <person name="Miyauchi S."/>
            <person name="Morin E."/>
            <person name="Drula E."/>
            <person name="Courty P.E."/>
            <person name="Chicoki N."/>
            <person name="Fauchery L."/>
            <person name="Kohler A."/>
            <person name="Kuo A."/>
            <person name="Labutti K."/>
            <person name="Pangilinan J."/>
            <person name="Lipzen A."/>
            <person name="Riley R."/>
            <person name="Andreopoulos W."/>
            <person name="He G."/>
            <person name="Johnson J."/>
            <person name="Barry K.W."/>
            <person name="Grigoriev I.V."/>
            <person name="Nagy L."/>
            <person name="Hibbett D."/>
            <person name="Henrissat B."/>
            <person name="Matheny P.B."/>
            <person name="Labbe J."/>
            <person name="Martin F."/>
        </authorList>
    </citation>
    <scope>NUCLEOTIDE SEQUENCE</scope>
    <source>
        <strain evidence="1">FP105234-sp</strain>
    </source>
</reference>
<sequence length="323" mass="34481">MAELDFTLPISTVLRDGTAQAHGSAETSQGAGWLTRGELDKEEYTRFLTMLWTVYDTLESALDQHAAHAVLRPTYNPAILARAPALLADIAHLLAVPPAAVLGSERFAALAAAAPPALAEYTARVREIAAGPSPVLLLSHAYVRYLGHLLGGHFLRDRIAQAYGLQDDGGAGITFYEFGKLGGGGAAVMDDRKRIKEWYCDGMNAGVGDDQDLKVAILAEVLKAFEFNQGLFASLKAPTSLPSALPPHHIAVTPTLTSFPAGDKRRIELFEPAGTQGGSLVSVAKAVSVVLALCFAVVLYGLTGKLGWERYEGAVEWLVRRMG</sequence>
<accession>A0ACB8RCK4</accession>
<keyword evidence="2" id="KW-1185">Reference proteome</keyword>
<dbReference type="Proteomes" id="UP000814033">
    <property type="component" value="Unassembled WGS sequence"/>
</dbReference>
<gene>
    <name evidence="1" type="ORF">FA95DRAFT_1501681</name>
</gene>
<proteinExistence type="predicted"/>
<reference evidence="1" key="2">
    <citation type="journal article" date="2022" name="New Phytol.">
        <title>Evolutionary transition to the ectomycorrhizal habit in the genomes of a hyperdiverse lineage of mushroom-forming fungi.</title>
        <authorList>
            <person name="Looney B."/>
            <person name="Miyauchi S."/>
            <person name="Morin E."/>
            <person name="Drula E."/>
            <person name="Courty P.E."/>
            <person name="Kohler A."/>
            <person name="Kuo A."/>
            <person name="LaButti K."/>
            <person name="Pangilinan J."/>
            <person name="Lipzen A."/>
            <person name="Riley R."/>
            <person name="Andreopoulos W."/>
            <person name="He G."/>
            <person name="Johnson J."/>
            <person name="Nolan M."/>
            <person name="Tritt A."/>
            <person name="Barry K.W."/>
            <person name="Grigoriev I.V."/>
            <person name="Nagy L.G."/>
            <person name="Hibbett D."/>
            <person name="Henrissat B."/>
            <person name="Matheny P.B."/>
            <person name="Labbe J."/>
            <person name="Martin F.M."/>
        </authorList>
    </citation>
    <scope>NUCLEOTIDE SEQUENCE</scope>
    <source>
        <strain evidence="1">FP105234-sp</strain>
    </source>
</reference>
<evidence type="ECO:0000313" key="1">
    <source>
        <dbReference type="EMBL" id="KAI0041318.1"/>
    </source>
</evidence>
<evidence type="ECO:0000313" key="2">
    <source>
        <dbReference type="Proteomes" id="UP000814033"/>
    </source>
</evidence>
<organism evidence="1 2">
    <name type="scientific">Auriscalpium vulgare</name>
    <dbReference type="NCBI Taxonomy" id="40419"/>
    <lineage>
        <taxon>Eukaryota</taxon>
        <taxon>Fungi</taxon>
        <taxon>Dikarya</taxon>
        <taxon>Basidiomycota</taxon>
        <taxon>Agaricomycotina</taxon>
        <taxon>Agaricomycetes</taxon>
        <taxon>Russulales</taxon>
        <taxon>Auriscalpiaceae</taxon>
        <taxon>Auriscalpium</taxon>
    </lineage>
</organism>
<dbReference type="EMBL" id="MU276130">
    <property type="protein sequence ID" value="KAI0041318.1"/>
    <property type="molecule type" value="Genomic_DNA"/>
</dbReference>